<proteinExistence type="predicted"/>
<name>A0A026VVN7_OOCBI</name>
<reference evidence="1 2" key="1">
    <citation type="journal article" date="2014" name="Curr. Biol.">
        <title>The genome of the clonal raider ant Cerapachys biroi.</title>
        <authorList>
            <person name="Oxley P.R."/>
            <person name="Ji L."/>
            <person name="Fetter-Pruneda I."/>
            <person name="McKenzie S.K."/>
            <person name="Li C."/>
            <person name="Hu H."/>
            <person name="Zhang G."/>
            <person name="Kronauer D.J."/>
        </authorList>
    </citation>
    <scope>NUCLEOTIDE SEQUENCE [LARGE SCALE GENOMIC DNA]</scope>
</reference>
<protein>
    <submittedName>
        <fullName evidence="1">Uncharacterized protein</fullName>
    </submittedName>
</protein>
<accession>A0A026VVN7</accession>
<gene>
    <name evidence="1" type="ORF">X777_00722</name>
</gene>
<organism evidence="1 2">
    <name type="scientific">Ooceraea biroi</name>
    <name type="common">Clonal raider ant</name>
    <name type="synonym">Cerapachys biroi</name>
    <dbReference type="NCBI Taxonomy" id="2015173"/>
    <lineage>
        <taxon>Eukaryota</taxon>
        <taxon>Metazoa</taxon>
        <taxon>Ecdysozoa</taxon>
        <taxon>Arthropoda</taxon>
        <taxon>Hexapoda</taxon>
        <taxon>Insecta</taxon>
        <taxon>Pterygota</taxon>
        <taxon>Neoptera</taxon>
        <taxon>Endopterygota</taxon>
        <taxon>Hymenoptera</taxon>
        <taxon>Apocrita</taxon>
        <taxon>Aculeata</taxon>
        <taxon>Formicoidea</taxon>
        <taxon>Formicidae</taxon>
        <taxon>Dorylinae</taxon>
        <taxon>Ooceraea</taxon>
    </lineage>
</organism>
<sequence length="92" mass="10353">MAASGSCHDLYSFLTNHYGIVVRGVVRKLDVKAPRRRHRVSQPFTSSRDAYFGYLVPRGWTHFLEGALLSSSFLRITRSAQSPDSVESHSAR</sequence>
<dbReference type="Proteomes" id="UP000053097">
    <property type="component" value="Unassembled WGS sequence"/>
</dbReference>
<evidence type="ECO:0000313" key="1">
    <source>
        <dbReference type="EMBL" id="EZA46894.1"/>
    </source>
</evidence>
<evidence type="ECO:0000313" key="2">
    <source>
        <dbReference type="Proteomes" id="UP000053097"/>
    </source>
</evidence>
<keyword evidence="2" id="KW-1185">Reference proteome</keyword>
<dbReference type="AlphaFoldDB" id="A0A026VVN7"/>
<dbReference type="EMBL" id="KK108116">
    <property type="protein sequence ID" value="EZA46894.1"/>
    <property type="molecule type" value="Genomic_DNA"/>
</dbReference>